<feature type="compositionally biased region" description="Basic and acidic residues" evidence="1">
    <location>
        <begin position="161"/>
        <end position="197"/>
    </location>
</feature>
<feature type="region of interest" description="Disordered" evidence="1">
    <location>
        <begin position="95"/>
        <end position="293"/>
    </location>
</feature>
<keyword evidence="2" id="KW-1185">Reference proteome</keyword>
<dbReference type="Proteomes" id="UP001652660">
    <property type="component" value="Chromosome 9e"/>
</dbReference>
<name>A0ABM4VRA5_COFAR</name>
<gene>
    <name evidence="3" type="primary">LOC113708405</name>
</gene>
<dbReference type="RefSeq" id="XP_071922069.1">
    <property type="nucleotide sequence ID" value="XM_072065968.1"/>
</dbReference>
<organism evidence="2 3">
    <name type="scientific">Coffea arabica</name>
    <name type="common">Arabian coffee</name>
    <dbReference type="NCBI Taxonomy" id="13443"/>
    <lineage>
        <taxon>Eukaryota</taxon>
        <taxon>Viridiplantae</taxon>
        <taxon>Streptophyta</taxon>
        <taxon>Embryophyta</taxon>
        <taxon>Tracheophyta</taxon>
        <taxon>Spermatophyta</taxon>
        <taxon>Magnoliopsida</taxon>
        <taxon>eudicotyledons</taxon>
        <taxon>Gunneridae</taxon>
        <taxon>Pentapetalae</taxon>
        <taxon>asterids</taxon>
        <taxon>lamiids</taxon>
        <taxon>Gentianales</taxon>
        <taxon>Rubiaceae</taxon>
        <taxon>Ixoroideae</taxon>
        <taxon>Gardenieae complex</taxon>
        <taxon>Bertiereae - Coffeeae clade</taxon>
        <taxon>Coffeeae</taxon>
        <taxon>Coffea</taxon>
    </lineage>
</organism>
<sequence length="293" mass="33532">MKTVTGQVVSTKPVSLSSAAKNLSAFASLEEENGASDAVRVYLKRASDAFNNLVQFHKELKAPHSNRKRKAFQPLVVDTKIETLATVDKNPDEEKIKNVKSKGKRKKNRELEVNDEEPLKIEKDKGRIDEVNAVKRSEKKEKHKKNREFEPSTEGLLKIGQEADRLDKVKVQRSSDKNRKDKRAGQSELRNEEREQIEQSPDGVGEERKKKKHDKIVRGEDTEERDEGRNKAKQEIVEVERNIIDGVEGESVKRKDKKKKKKDEGEEDGENVGKKGKKNSQSEVRSEQREQIE</sequence>
<proteinExistence type="predicted"/>
<protein>
    <submittedName>
        <fullName evidence="3">Uncharacterized protein</fullName>
    </submittedName>
</protein>
<evidence type="ECO:0000256" key="1">
    <source>
        <dbReference type="SAM" id="MobiDB-lite"/>
    </source>
</evidence>
<feature type="compositionally biased region" description="Basic residues" evidence="1">
    <location>
        <begin position="98"/>
        <end position="108"/>
    </location>
</feature>
<dbReference type="PANTHER" id="PTHR48227">
    <property type="entry name" value="DNA TOPOISOMERASE 1-LIKE"/>
    <property type="match status" value="1"/>
</dbReference>
<dbReference type="GeneID" id="113708405"/>
<feature type="compositionally biased region" description="Basic and acidic residues" evidence="1">
    <location>
        <begin position="109"/>
        <end position="140"/>
    </location>
</feature>
<feature type="compositionally biased region" description="Basic and acidic residues" evidence="1">
    <location>
        <begin position="284"/>
        <end position="293"/>
    </location>
</feature>
<accession>A0ABM4VRA5</accession>
<evidence type="ECO:0000313" key="3">
    <source>
        <dbReference type="RefSeq" id="XP_071922069.1"/>
    </source>
</evidence>
<reference evidence="3" key="1">
    <citation type="submission" date="2025-08" db="UniProtKB">
        <authorList>
            <consortium name="RefSeq"/>
        </authorList>
    </citation>
    <scope>IDENTIFICATION</scope>
    <source>
        <tissue evidence="3">Leaves</tissue>
    </source>
</reference>
<feature type="compositionally biased region" description="Basic and acidic residues" evidence="1">
    <location>
        <begin position="216"/>
        <end position="243"/>
    </location>
</feature>
<evidence type="ECO:0000313" key="2">
    <source>
        <dbReference type="Proteomes" id="UP001652660"/>
    </source>
</evidence>
<dbReference type="PANTHER" id="PTHR48227:SF1">
    <property type="entry name" value="DNA LIGASE 1-LIKE"/>
    <property type="match status" value="1"/>
</dbReference>